<proteinExistence type="predicted"/>
<protein>
    <recommendedName>
        <fullName evidence="1">Reverse transcriptase domain-containing protein</fullName>
    </recommendedName>
</protein>
<dbReference type="Proteomes" id="UP001165190">
    <property type="component" value="Unassembled WGS sequence"/>
</dbReference>
<accession>A0A9W7MKX0</accession>
<dbReference type="PANTHER" id="PTHR24559">
    <property type="entry name" value="TRANSPOSON TY3-I GAG-POL POLYPROTEIN"/>
    <property type="match status" value="1"/>
</dbReference>
<dbReference type="Gene3D" id="3.30.70.270">
    <property type="match status" value="1"/>
</dbReference>
<dbReference type="SUPFAM" id="SSF56672">
    <property type="entry name" value="DNA/RNA polymerases"/>
    <property type="match status" value="1"/>
</dbReference>
<dbReference type="InterPro" id="IPR043502">
    <property type="entry name" value="DNA/RNA_pol_sf"/>
</dbReference>
<feature type="domain" description="Reverse transcriptase" evidence="1">
    <location>
        <begin position="62"/>
        <end position="119"/>
    </location>
</feature>
<dbReference type="InterPro" id="IPR043128">
    <property type="entry name" value="Rev_trsase/Diguanyl_cyclase"/>
</dbReference>
<dbReference type="AlphaFoldDB" id="A0A9W7MKX0"/>
<gene>
    <name evidence="2" type="ORF">HRI_004007700</name>
</gene>
<keyword evidence="3" id="KW-1185">Reference proteome</keyword>
<evidence type="ECO:0000313" key="2">
    <source>
        <dbReference type="EMBL" id="GMJ03385.1"/>
    </source>
</evidence>
<dbReference type="EMBL" id="BSYR01000037">
    <property type="protein sequence ID" value="GMJ03385.1"/>
    <property type="molecule type" value="Genomic_DNA"/>
</dbReference>
<dbReference type="InterPro" id="IPR000477">
    <property type="entry name" value="RT_dom"/>
</dbReference>
<comment type="caution">
    <text evidence="2">The sequence shown here is derived from an EMBL/GenBank/DDBJ whole genome shotgun (WGS) entry which is preliminary data.</text>
</comment>
<dbReference type="PANTHER" id="PTHR24559:SF450">
    <property type="entry name" value="RNA-DIRECTED DNA POLYMERASE HOMOLOG"/>
    <property type="match status" value="1"/>
</dbReference>
<organism evidence="2 3">
    <name type="scientific">Hibiscus trionum</name>
    <name type="common">Flower of an hour</name>
    <dbReference type="NCBI Taxonomy" id="183268"/>
    <lineage>
        <taxon>Eukaryota</taxon>
        <taxon>Viridiplantae</taxon>
        <taxon>Streptophyta</taxon>
        <taxon>Embryophyta</taxon>
        <taxon>Tracheophyta</taxon>
        <taxon>Spermatophyta</taxon>
        <taxon>Magnoliopsida</taxon>
        <taxon>eudicotyledons</taxon>
        <taxon>Gunneridae</taxon>
        <taxon>Pentapetalae</taxon>
        <taxon>rosids</taxon>
        <taxon>malvids</taxon>
        <taxon>Malvales</taxon>
        <taxon>Malvaceae</taxon>
        <taxon>Malvoideae</taxon>
        <taxon>Hibiscus</taxon>
    </lineage>
</organism>
<dbReference type="Gene3D" id="3.10.10.10">
    <property type="entry name" value="HIV Type 1 Reverse Transcriptase, subunit A, domain 1"/>
    <property type="match status" value="1"/>
</dbReference>
<name>A0A9W7MKX0_HIBTR</name>
<dbReference type="OrthoDB" id="2431547at2759"/>
<dbReference type="InterPro" id="IPR053134">
    <property type="entry name" value="RNA-dir_DNA_polymerase"/>
</dbReference>
<sequence length="121" mass="14073">MPPPRSHDHAIVLKEGSQPVNLRPYRFPHFQKNEIERQIQEMLRSSIIQTSKSPFASPCLLVKKKDGTWRLCVDYRQLNAMTIKNKFPIPVVEDLLDELAGANNFSKIDLRSGYWQIRIRA</sequence>
<dbReference type="Pfam" id="PF00078">
    <property type="entry name" value="RVT_1"/>
    <property type="match status" value="1"/>
</dbReference>
<dbReference type="CDD" id="cd01647">
    <property type="entry name" value="RT_LTR"/>
    <property type="match status" value="1"/>
</dbReference>
<evidence type="ECO:0000313" key="3">
    <source>
        <dbReference type="Proteomes" id="UP001165190"/>
    </source>
</evidence>
<reference evidence="2" key="1">
    <citation type="submission" date="2023-05" db="EMBL/GenBank/DDBJ databases">
        <title>Genome and transcriptome analyses reveal genes involved in the formation of fine ridges on petal epidermal cells in Hibiscus trionum.</title>
        <authorList>
            <person name="Koshimizu S."/>
            <person name="Masuda S."/>
            <person name="Ishii T."/>
            <person name="Shirasu K."/>
            <person name="Hoshino A."/>
            <person name="Arita M."/>
        </authorList>
    </citation>
    <scope>NUCLEOTIDE SEQUENCE</scope>
    <source>
        <strain evidence="2">Hamamatsu line</strain>
    </source>
</reference>
<evidence type="ECO:0000259" key="1">
    <source>
        <dbReference type="Pfam" id="PF00078"/>
    </source>
</evidence>